<dbReference type="PANTHER" id="PTHR23278:SF19">
    <property type="entry name" value="OBSCURIN"/>
    <property type="match status" value="1"/>
</dbReference>
<name>A0ABY6KBZ5_9ARAC</name>
<dbReference type="Proteomes" id="UP001235939">
    <property type="component" value="Chromosome 04"/>
</dbReference>
<dbReference type="InterPro" id="IPR007110">
    <property type="entry name" value="Ig-like_dom"/>
</dbReference>
<organism evidence="2 3">
    <name type="scientific">Cordylochernes scorpioides</name>
    <dbReference type="NCBI Taxonomy" id="51811"/>
    <lineage>
        <taxon>Eukaryota</taxon>
        <taxon>Metazoa</taxon>
        <taxon>Ecdysozoa</taxon>
        <taxon>Arthropoda</taxon>
        <taxon>Chelicerata</taxon>
        <taxon>Arachnida</taxon>
        <taxon>Pseudoscorpiones</taxon>
        <taxon>Cheliferoidea</taxon>
        <taxon>Chernetidae</taxon>
        <taxon>Cordylochernes</taxon>
    </lineage>
</organism>
<sequence length="182" mass="20567">MAYPDQEHMCFTEGRAPSGGTEIREQAKSMFTVPEYLSVAGQRISLPCAINTTEEPISLILWYKGDSDVPIYTLDGRRSPLATARHFPALELGNRAHFDVSARPPFLSLDPVEPTDRGDYRCRVDYRRSRTVIRPLRLLVIGISEMVLKESLDIKPLEAELLINICIDRYSSANNKDKAIQE</sequence>
<feature type="domain" description="Ig-like" evidence="1">
    <location>
        <begin position="17"/>
        <end position="133"/>
    </location>
</feature>
<dbReference type="PANTHER" id="PTHR23278">
    <property type="entry name" value="SIDESTEP PROTEIN"/>
    <property type="match status" value="1"/>
</dbReference>
<reference evidence="2 3" key="1">
    <citation type="submission" date="2022-01" db="EMBL/GenBank/DDBJ databases">
        <title>A chromosomal length assembly of Cordylochernes scorpioides.</title>
        <authorList>
            <person name="Zeh D."/>
            <person name="Zeh J."/>
        </authorList>
    </citation>
    <scope>NUCLEOTIDE SEQUENCE [LARGE SCALE GENOMIC DNA]</scope>
    <source>
        <strain evidence="2">IN4F17</strain>
        <tissue evidence="2">Whole Body</tissue>
    </source>
</reference>
<gene>
    <name evidence="2" type="ORF">LAZ67_4000100</name>
</gene>
<dbReference type="InterPro" id="IPR013783">
    <property type="entry name" value="Ig-like_fold"/>
</dbReference>
<dbReference type="Gene3D" id="2.60.40.10">
    <property type="entry name" value="Immunoglobulins"/>
    <property type="match status" value="1"/>
</dbReference>
<evidence type="ECO:0000313" key="2">
    <source>
        <dbReference type="EMBL" id="UYV66083.1"/>
    </source>
</evidence>
<dbReference type="SMART" id="SM00409">
    <property type="entry name" value="IG"/>
    <property type="match status" value="1"/>
</dbReference>
<keyword evidence="3" id="KW-1185">Reference proteome</keyword>
<evidence type="ECO:0000259" key="1">
    <source>
        <dbReference type="PROSITE" id="PS50835"/>
    </source>
</evidence>
<dbReference type="SUPFAM" id="SSF48726">
    <property type="entry name" value="Immunoglobulin"/>
    <property type="match status" value="1"/>
</dbReference>
<evidence type="ECO:0000313" key="3">
    <source>
        <dbReference type="Proteomes" id="UP001235939"/>
    </source>
</evidence>
<dbReference type="EMBL" id="CP092866">
    <property type="protein sequence ID" value="UYV66083.1"/>
    <property type="molecule type" value="Genomic_DNA"/>
</dbReference>
<accession>A0ABY6KBZ5</accession>
<dbReference type="InterPro" id="IPR003599">
    <property type="entry name" value="Ig_sub"/>
</dbReference>
<protein>
    <recommendedName>
        <fullName evidence="1">Ig-like domain-containing protein</fullName>
    </recommendedName>
</protein>
<proteinExistence type="predicted"/>
<dbReference type="CDD" id="cd00096">
    <property type="entry name" value="Ig"/>
    <property type="match status" value="1"/>
</dbReference>
<dbReference type="PROSITE" id="PS50835">
    <property type="entry name" value="IG_LIKE"/>
    <property type="match status" value="1"/>
</dbReference>
<dbReference type="InterPro" id="IPR036179">
    <property type="entry name" value="Ig-like_dom_sf"/>
</dbReference>